<dbReference type="PANTHER" id="PTHR30373">
    <property type="entry name" value="UPF0603 PROTEIN YGCG"/>
    <property type="match status" value="1"/>
</dbReference>
<dbReference type="AlphaFoldDB" id="A0A2P8CXN4"/>
<name>A0A2P8CXN4_9BACT</name>
<keyword evidence="5" id="KW-1185">Reference proteome</keyword>
<protein>
    <recommendedName>
        <fullName evidence="3">TPM domain-containing protein</fullName>
    </recommendedName>
</protein>
<feature type="domain" description="TPM" evidence="3">
    <location>
        <begin position="43"/>
        <end position="166"/>
    </location>
</feature>
<evidence type="ECO:0000313" key="4">
    <source>
        <dbReference type="EMBL" id="PSK89728.1"/>
    </source>
</evidence>
<gene>
    <name evidence="4" type="ORF">B0I18_11027</name>
</gene>
<dbReference type="InterPro" id="IPR007621">
    <property type="entry name" value="TPM_dom"/>
</dbReference>
<dbReference type="RefSeq" id="WP_106524539.1">
    <property type="nucleotide sequence ID" value="NZ_PYGD01000010.1"/>
</dbReference>
<keyword evidence="1" id="KW-0812">Transmembrane</keyword>
<evidence type="ECO:0000259" key="3">
    <source>
        <dbReference type="Pfam" id="PF04536"/>
    </source>
</evidence>
<reference evidence="4 5" key="1">
    <citation type="submission" date="2018-03" db="EMBL/GenBank/DDBJ databases">
        <title>Genomic Encyclopedia of Type Strains, Phase III (KMG-III): the genomes of soil and plant-associated and newly described type strains.</title>
        <authorList>
            <person name="Whitman W."/>
        </authorList>
    </citation>
    <scope>NUCLEOTIDE SEQUENCE [LARGE SCALE GENOMIC DNA]</scope>
    <source>
        <strain evidence="4 5">CGMCC 1.12700</strain>
    </source>
</reference>
<dbReference type="Pfam" id="PF04536">
    <property type="entry name" value="TPM_phosphatase"/>
    <property type="match status" value="1"/>
</dbReference>
<feature type="signal peptide" evidence="2">
    <location>
        <begin position="1"/>
        <end position="27"/>
    </location>
</feature>
<keyword evidence="2" id="KW-0732">Signal</keyword>
<evidence type="ECO:0000313" key="5">
    <source>
        <dbReference type="Proteomes" id="UP000240572"/>
    </source>
</evidence>
<evidence type="ECO:0000256" key="2">
    <source>
        <dbReference type="SAM" id="SignalP"/>
    </source>
</evidence>
<dbReference type="OrthoDB" id="9810918at2"/>
<keyword evidence="1" id="KW-1133">Transmembrane helix</keyword>
<comment type="caution">
    <text evidence="4">The sequence shown here is derived from an EMBL/GenBank/DDBJ whole genome shotgun (WGS) entry which is preliminary data.</text>
</comment>
<evidence type="ECO:0000256" key="1">
    <source>
        <dbReference type="SAM" id="Phobius"/>
    </source>
</evidence>
<sequence>MSLFSFKRVFSFCLYILLSFSTLQVFADADSDFPKSPNPPRLVNDFAGLMTPAQQQNLEGQLVSFARETSNQITIVTVKSLGPYDVAEYATELGNRWGVGSKKNKNGIVVLVSSTDHKINISPGYGLEGALTDAMCGRIIRNEMAPEFKTGNYYNGFQKAATALIQATKGEYTAENTNTDDEGGGGIPVLVIVIIIILVIIFFSSRGGGGGGRYISRRGGADFFTGMILGNMLGGGGSGGGWGGGSSGGSSGGGGFGGFGGGSFGGGGASGSW</sequence>
<dbReference type="Gene3D" id="3.10.310.50">
    <property type="match status" value="1"/>
</dbReference>
<feature type="transmembrane region" description="Helical" evidence="1">
    <location>
        <begin position="185"/>
        <end position="203"/>
    </location>
</feature>
<dbReference type="EMBL" id="PYGD01000010">
    <property type="protein sequence ID" value="PSK89728.1"/>
    <property type="molecule type" value="Genomic_DNA"/>
</dbReference>
<dbReference type="Proteomes" id="UP000240572">
    <property type="component" value="Unassembled WGS sequence"/>
</dbReference>
<accession>A0A2P8CXN4</accession>
<feature type="chain" id="PRO_5015162782" description="TPM domain-containing protein" evidence="2">
    <location>
        <begin position="28"/>
        <end position="273"/>
    </location>
</feature>
<dbReference type="PANTHER" id="PTHR30373:SF2">
    <property type="entry name" value="UPF0603 PROTEIN YGCG"/>
    <property type="match status" value="1"/>
</dbReference>
<organism evidence="4 5">
    <name type="scientific">Taibaiella chishuiensis</name>
    <dbReference type="NCBI Taxonomy" id="1434707"/>
    <lineage>
        <taxon>Bacteria</taxon>
        <taxon>Pseudomonadati</taxon>
        <taxon>Bacteroidota</taxon>
        <taxon>Chitinophagia</taxon>
        <taxon>Chitinophagales</taxon>
        <taxon>Chitinophagaceae</taxon>
        <taxon>Taibaiella</taxon>
    </lineage>
</organism>
<keyword evidence="1" id="KW-0472">Membrane</keyword>
<proteinExistence type="predicted"/>